<proteinExistence type="predicted"/>
<dbReference type="OMA" id="REETEFD"/>
<dbReference type="Proteomes" id="UP000186817">
    <property type="component" value="Unassembled WGS sequence"/>
</dbReference>
<reference evidence="1 2" key="1">
    <citation type="submission" date="2016-02" db="EMBL/GenBank/DDBJ databases">
        <title>Genome analysis of coral dinoflagellate symbionts highlights evolutionary adaptations to a symbiotic lifestyle.</title>
        <authorList>
            <person name="Aranda M."/>
            <person name="Li Y."/>
            <person name="Liew Y.J."/>
            <person name="Baumgarten S."/>
            <person name="Simakov O."/>
            <person name="Wilson M."/>
            <person name="Piel J."/>
            <person name="Ashoor H."/>
            <person name="Bougouffa S."/>
            <person name="Bajic V.B."/>
            <person name="Ryu T."/>
            <person name="Ravasi T."/>
            <person name="Bayer T."/>
            <person name="Micklem G."/>
            <person name="Kim H."/>
            <person name="Bhak J."/>
            <person name="Lajeunesse T.C."/>
            <person name="Voolstra C.R."/>
        </authorList>
    </citation>
    <scope>NUCLEOTIDE SEQUENCE [LARGE SCALE GENOMIC DNA]</scope>
    <source>
        <strain evidence="1 2">CCMP2467</strain>
    </source>
</reference>
<organism evidence="1 2">
    <name type="scientific">Symbiodinium microadriaticum</name>
    <name type="common">Dinoflagellate</name>
    <name type="synonym">Zooxanthella microadriatica</name>
    <dbReference type="NCBI Taxonomy" id="2951"/>
    <lineage>
        <taxon>Eukaryota</taxon>
        <taxon>Sar</taxon>
        <taxon>Alveolata</taxon>
        <taxon>Dinophyceae</taxon>
        <taxon>Suessiales</taxon>
        <taxon>Symbiodiniaceae</taxon>
        <taxon>Symbiodinium</taxon>
    </lineage>
</organism>
<protein>
    <submittedName>
        <fullName evidence="1">Uncharacterized protein</fullName>
    </submittedName>
</protein>
<dbReference type="EMBL" id="LSRX01001044">
    <property type="protein sequence ID" value="OLP84400.1"/>
    <property type="molecule type" value="Genomic_DNA"/>
</dbReference>
<evidence type="ECO:0000313" key="2">
    <source>
        <dbReference type="Proteomes" id="UP000186817"/>
    </source>
</evidence>
<sequence>MPGRELTLQLLGSKKMSSPTLAMQGPAPVSLRLVPRPVEAYRACRAGQADPASPLQGRCYVALATSVFVALKWNSARRSASSQILARVLRRARRKKREETEFDPIVEYRRVQEDPIGSWSFLEDGEFATRVLACSATAFLPALLLTTVVFPPADEDGIIFQNMIASFFYAIALAFFFTFLLLLRIGGLLDPLNKNLLAKSYIVEDSRDQKSPRNFGPGDGGYYSEVRVKPEDERQRDKLLGEYTTAPAMARLRKYLLGSIALLALGWTGGALSGAEMRQDMEREEEEGACGTGCIPGFDVDDATLVKRSSWIFNR</sequence>
<name>A0A1Q9CNA0_SYMMI</name>
<dbReference type="AlphaFoldDB" id="A0A1Q9CNA0"/>
<evidence type="ECO:0000313" key="1">
    <source>
        <dbReference type="EMBL" id="OLP84400.1"/>
    </source>
</evidence>
<accession>A0A1Q9CNA0</accession>
<gene>
    <name evidence="1" type="ORF">AK812_SmicGene34718</name>
</gene>
<dbReference type="OrthoDB" id="447896at2759"/>
<comment type="caution">
    <text evidence="1">The sequence shown here is derived from an EMBL/GenBank/DDBJ whole genome shotgun (WGS) entry which is preliminary data.</text>
</comment>
<keyword evidence="2" id="KW-1185">Reference proteome</keyword>